<reference evidence="1" key="1">
    <citation type="journal article" date="2014" name="Front. Microbiol.">
        <title>High frequency of phylogenetically diverse reductive dehalogenase-homologous genes in deep subseafloor sedimentary metagenomes.</title>
        <authorList>
            <person name="Kawai M."/>
            <person name="Futagami T."/>
            <person name="Toyoda A."/>
            <person name="Takaki Y."/>
            <person name="Nishi S."/>
            <person name="Hori S."/>
            <person name="Arai W."/>
            <person name="Tsubouchi T."/>
            <person name="Morono Y."/>
            <person name="Uchiyama I."/>
            <person name="Ito T."/>
            <person name="Fujiyama A."/>
            <person name="Inagaki F."/>
            <person name="Takami H."/>
        </authorList>
    </citation>
    <scope>NUCLEOTIDE SEQUENCE</scope>
    <source>
        <strain evidence="1">Expedition CK06-06</strain>
    </source>
</reference>
<dbReference type="EMBL" id="BARV01042023">
    <property type="protein sequence ID" value="GAI56199.1"/>
    <property type="molecule type" value="Genomic_DNA"/>
</dbReference>
<feature type="non-terminal residue" evidence="1">
    <location>
        <position position="1"/>
    </location>
</feature>
<proteinExistence type="predicted"/>
<accession>X1RKY3</accession>
<protein>
    <submittedName>
        <fullName evidence="1">Uncharacterized protein</fullName>
    </submittedName>
</protein>
<name>X1RKY3_9ZZZZ</name>
<sequence length="40" mass="4414">PVKYFSARDCNVSGKVAGISIICPDPVMKKMILSLYLLKD</sequence>
<gene>
    <name evidence="1" type="ORF">S06H3_63373</name>
</gene>
<dbReference type="AlphaFoldDB" id="X1RKY3"/>
<organism evidence="1">
    <name type="scientific">marine sediment metagenome</name>
    <dbReference type="NCBI Taxonomy" id="412755"/>
    <lineage>
        <taxon>unclassified sequences</taxon>
        <taxon>metagenomes</taxon>
        <taxon>ecological metagenomes</taxon>
    </lineage>
</organism>
<evidence type="ECO:0000313" key="1">
    <source>
        <dbReference type="EMBL" id="GAI56199.1"/>
    </source>
</evidence>
<comment type="caution">
    <text evidence="1">The sequence shown here is derived from an EMBL/GenBank/DDBJ whole genome shotgun (WGS) entry which is preliminary data.</text>
</comment>